<dbReference type="STRING" id="641025.SAMN05421507_11674"/>
<evidence type="ECO:0000313" key="3">
    <source>
        <dbReference type="Proteomes" id="UP000199691"/>
    </source>
</evidence>
<dbReference type="AlphaFoldDB" id="A0A1H0VXY6"/>
<dbReference type="EMBL" id="FNIX01000016">
    <property type="protein sequence ID" value="SDP83397.1"/>
    <property type="molecule type" value="Genomic_DNA"/>
</dbReference>
<dbReference type="RefSeq" id="WP_090102366.1">
    <property type="nucleotide sequence ID" value="NZ_FNIX01000016.1"/>
</dbReference>
<accession>A0A1H0VXY6</accession>
<name>A0A1H0VXY6_9PSEU</name>
<sequence>MSPSEDDSPFATACRAATGCEFIRALDGLRRSRQLSFRQVSDNAGGLVLAKSSAHAMCTYRMPKHEEALRAFLTGCGEPEEAQERWVGQWRRVTASRANRRPHPAAQLVQSSARGFSPPE</sequence>
<organism evidence="2 3">
    <name type="scientific">Lentzea jiangxiensis</name>
    <dbReference type="NCBI Taxonomy" id="641025"/>
    <lineage>
        <taxon>Bacteria</taxon>
        <taxon>Bacillati</taxon>
        <taxon>Actinomycetota</taxon>
        <taxon>Actinomycetes</taxon>
        <taxon>Pseudonocardiales</taxon>
        <taxon>Pseudonocardiaceae</taxon>
        <taxon>Lentzea</taxon>
    </lineage>
</organism>
<reference evidence="3" key="1">
    <citation type="submission" date="2016-10" db="EMBL/GenBank/DDBJ databases">
        <authorList>
            <person name="Varghese N."/>
            <person name="Submissions S."/>
        </authorList>
    </citation>
    <scope>NUCLEOTIDE SEQUENCE [LARGE SCALE GENOMIC DNA]</scope>
    <source>
        <strain evidence="3">CGMCC 4.6609</strain>
    </source>
</reference>
<keyword evidence="3" id="KW-1185">Reference proteome</keyword>
<gene>
    <name evidence="2" type="ORF">SAMN05421507_11674</name>
</gene>
<dbReference type="Proteomes" id="UP000199691">
    <property type="component" value="Unassembled WGS sequence"/>
</dbReference>
<feature type="region of interest" description="Disordered" evidence="1">
    <location>
        <begin position="97"/>
        <end position="120"/>
    </location>
</feature>
<proteinExistence type="predicted"/>
<dbReference type="OrthoDB" id="3688891at2"/>
<evidence type="ECO:0000313" key="2">
    <source>
        <dbReference type="EMBL" id="SDP83397.1"/>
    </source>
</evidence>
<protein>
    <submittedName>
        <fullName evidence="2">Uncharacterized protein</fullName>
    </submittedName>
</protein>
<evidence type="ECO:0000256" key="1">
    <source>
        <dbReference type="SAM" id="MobiDB-lite"/>
    </source>
</evidence>